<dbReference type="InterPro" id="IPR036365">
    <property type="entry name" value="PGBD-like_sf"/>
</dbReference>
<dbReference type="Pfam" id="PF01471">
    <property type="entry name" value="PG_binding_1"/>
    <property type="match status" value="1"/>
</dbReference>
<name>A0A4R1MME8_9FIRM</name>
<dbReference type="InterPro" id="IPR036366">
    <property type="entry name" value="PGBDSf"/>
</dbReference>
<accession>A0A4R1MME8</accession>
<dbReference type="Proteomes" id="UP000294545">
    <property type="component" value="Unassembled WGS sequence"/>
</dbReference>
<dbReference type="EMBL" id="SMGQ01000014">
    <property type="protein sequence ID" value="TCK92454.1"/>
    <property type="molecule type" value="Genomic_DNA"/>
</dbReference>
<gene>
    <name evidence="2" type="ORF">EDC19_2189</name>
</gene>
<organism evidence="2 3">
    <name type="scientific">Natranaerovirga hydrolytica</name>
    <dbReference type="NCBI Taxonomy" id="680378"/>
    <lineage>
        <taxon>Bacteria</taxon>
        <taxon>Bacillati</taxon>
        <taxon>Bacillota</taxon>
        <taxon>Clostridia</taxon>
        <taxon>Lachnospirales</taxon>
        <taxon>Natranaerovirgaceae</taxon>
        <taxon>Natranaerovirga</taxon>
    </lineage>
</organism>
<dbReference type="AlphaFoldDB" id="A0A4R1MME8"/>
<comment type="caution">
    <text evidence="2">The sequence shown here is derived from an EMBL/GenBank/DDBJ whole genome shotgun (WGS) entry which is preliminary data.</text>
</comment>
<proteinExistence type="predicted"/>
<protein>
    <submittedName>
        <fullName evidence="2">Putative peptidoglycan binding protein</fullName>
    </submittedName>
</protein>
<dbReference type="InterPro" id="IPR002477">
    <property type="entry name" value="Peptidoglycan-bd-like"/>
</dbReference>
<dbReference type="SUPFAM" id="SSF47090">
    <property type="entry name" value="PGBD-like"/>
    <property type="match status" value="1"/>
</dbReference>
<dbReference type="Gene3D" id="1.10.101.10">
    <property type="entry name" value="PGBD-like superfamily/PGBD"/>
    <property type="match status" value="1"/>
</dbReference>
<sequence>MHKKMIYPAQMDTQSFGRLEVNVRTDLGFNPIEDAEVTISRTGVPNSTIEVLNTNVSGKTPVIDLETPPIDYSLEPTAEQPYSEYTITVRSEGLETVVVNGSQILPEEKAIQDVEMPPNNNVNGVNSQQLLFNEEGIVIGPHTLFFQYPPKIPEDEVKSPAETGEIVLPEPVIPEFIIVHDGPPDDAGAPNYWVRFKDYIKNVASSEIYATWPESTIQSNTLAILSFTLNRVFTEWYRGKGYNFTITSSTAFDQMWMYGRNIYENISQIVDALFVNYLARPNIIQPILTQYCDGVQVQCPGWMTQWGSKYLGDEGRNAIEIIRNFYGDDMYLETAPRVSGVPASWPGFNLQVGTTGEEVRIIQDQLNAIANNYPAIPRVRVDGNFGEETRDAVAIFQDVFNLPPNGIVDYPTWYRISDIYVAVTRIAELM</sequence>
<reference evidence="2 3" key="1">
    <citation type="submission" date="2019-03" db="EMBL/GenBank/DDBJ databases">
        <title>Genomic Encyclopedia of Type Strains, Phase IV (KMG-IV): sequencing the most valuable type-strain genomes for metagenomic binning, comparative biology and taxonomic classification.</title>
        <authorList>
            <person name="Goeker M."/>
        </authorList>
    </citation>
    <scope>NUCLEOTIDE SEQUENCE [LARGE SCALE GENOMIC DNA]</scope>
    <source>
        <strain evidence="2 3">DSM 24176</strain>
    </source>
</reference>
<evidence type="ECO:0000313" key="2">
    <source>
        <dbReference type="EMBL" id="TCK92454.1"/>
    </source>
</evidence>
<keyword evidence="3" id="KW-1185">Reference proteome</keyword>
<dbReference type="RefSeq" id="WP_243117044.1">
    <property type="nucleotide sequence ID" value="NZ_SMGQ01000014.1"/>
</dbReference>
<feature type="domain" description="Peptidoglycan binding-like" evidence="1">
    <location>
        <begin position="355"/>
        <end position="415"/>
    </location>
</feature>
<evidence type="ECO:0000313" key="3">
    <source>
        <dbReference type="Proteomes" id="UP000294545"/>
    </source>
</evidence>
<evidence type="ECO:0000259" key="1">
    <source>
        <dbReference type="Pfam" id="PF01471"/>
    </source>
</evidence>